<dbReference type="EMBL" id="CP002417">
    <property type="protein sequence ID" value="ADU39031.1"/>
    <property type="molecule type" value="Genomic_DNA"/>
</dbReference>
<name>E6V108_VARPE</name>
<evidence type="ECO:0000313" key="3">
    <source>
        <dbReference type="EMBL" id="ADU39031.1"/>
    </source>
</evidence>
<accession>E6V108</accession>
<keyword evidence="2" id="KW-0472">Membrane</keyword>
<proteinExistence type="predicted"/>
<protein>
    <submittedName>
        <fullName evidence="3">Uncharacterized protein</fullName>
    </submittedName>
</protein>
<evidence type="ECO:0000256" key="1">
    <source>
        <dbReference type="SAM" id="MobiDB-lite"/>
    </source>
</evidence>
<feature type="transmembrane region" description="Helical" evidence="2">
    <location>
        <begin position="27"/>
        <end position="48"/>
    </location>
</feature>
<keyword evidence="2" id="KW-1133">Transmembrane helix</keyword>
<dbReference type="HOGENOM" id="CLU_2385290_0_0_4"/>
<reference evidence="4" key="1">
    <citation type="submission" date="2010-12" db="EMBL/GenBank/DDBJ databases">
        <title>Complete sequence of Variovorax paradoxus EPS.</title>
        <authorList>
            <consortium name="US DOE Joint Genome Institute"/>
            <person name="Lucas S."/>
            <person name="Copeland A."/>
            <person name="Lapidus A."/>
            <person name="Cheng J.-F."/>
            <person name="Goodwin L."/>
            <person name="Pitluck S."/>
            <person name="Teshima H."/>
            <person name="Detter J.C."/>
            <person name="Han C."/>
            <person name="Tapia R."/>
            <person name="Land M."/>
            <person name="Hauser L."/>
            <person name="Kyrpides N."/>
            <person name="Ivanova N."/>
            <person name="Ovchinnikova G."/>
            <person name="Orwin P."/>
            <person name="Han J.-I.G."/>
            <person name="Woyke T."/>
        </authorList>
    </citation>
    <scope>NUCLEOTIDE SEQUENCE [LARGE SCALE GENOMIC DNA]</scope>
    <source>
        <strain evidence="4">EPS</strain>
    </source>
</reference>
<reference evidence="3 4" key="2">
    <citation type="journal article" date="2013" name="Genome Announc.">
        <title>Genome of the Root-Associated Plant Growth-Promoting Bacterium Variovorax paradoxus Strain EPS.</title>
        <authorList>
            <person name="Han J.I."/>
            <person name="Spain J.C."/>
            <person name="Leadbetter J.R."/>
            <person name="Ovchinnikova G."/>
            <person name="Goodwin L.A."/>
            <person name="Han C.S."/>
            <person name="Woyke T."/>
            <person name="Davenport K.W."/>
            <person name="Orwin P.M."/>
        </authorList>
    </citation>
    <scope>NUCLEOTIDE SEQUENCE [LARGE SCALE GENOMIC DNA]</scope>
    <source>
        <strain evidence="3 4">EPS</strain>
    </source>
</reference>
<organism evidence="3 4">
    <name type="scientific">Variovorax paradoxus (strain EPS)</name>
    <dbReference type="NCBI Taxonomy" id="595537"/>
    <lineage>
        <taxon>Bacteria</taxon>
        <taxon>Pseudomonadati</taxon>
        <taxon>Pseudomonadota</taxon>
        <taxon>Betaproteobacteria</taxon>
        <taxon>Burkholderiales</taxon>
        <taxon>Comamonadaceae</taxon>
        <taxon>Variovorax</taxon>
    </lineage>
</organism>
<dbReference type="Proteomes" id="UP000008917">
    <property type="component" value="Chromosome"/>
</dbReference>
<dbReference type="KEGG" id="vpe:Varpa_4870"/>
<evidence type="ECO:0000313" key="4">
    <source>
        <dbReference type="Proteomes" id="UP000008917"/>
    </source>
</evidence>
<sequence>MPSHSETAWVHPVATPSTGGLPLMQRFMGLLAFGGLALGACIAARGGCSERHPAEGRSASLSTLAPIMRTGPATPRDAVCRAQAGRSAKLKPTP</sequence>
<dbReference type="RefSeq" id="WP_013543239.1">
    <property type="nucleotide sequence ID" value="NC_014931.1"/>
</dbReference>
<dbReference type="STRING" id="595537.Varpa_4870"/>
<dbReference type="AlphaFoldDB" id="E6V108"/>
<evidence type="ECO:0000256" key="2">
    <source>
        <dbReference type="SAM" id="Phobius"/>
    </source>
</evidence>
<keyword evidence="2" id="KW-0812">Transmembrane</keyword>
<gene>
    <name evidence="3" type="ordered locus">Varpa_4870</name>
</gene>
<feature type="region of interest" description="Disordered" evidence="1">
    <location>
        <begin position="71"/>
        <end position="94"/>
    </location>
</feature>